<gene>
    <name evidence="2" type="ORF">FPHYL_13000</name>
</gene>
<proteinExistence type="predicted"/>
<dbReference type="AlphaFoldDB" id="A0A8H5IIB7"/>
<comment type="caution">
    <text evidence="2">The sequence shown here is derived from an EMBL/GenBank/DDBJ whole genome shotgun (WGS) entry which is preliminary data.</text>
</comment>
<feature type="compositionally biased region" description="Low complexity" evidence="1">
    <location>
        <begin position="109"/>
        <end position="120"/>
    </location>
</feature>
<evidence type="ECO:0000313" key="2">
    <source>
        <dbReference type="EMBL" id="KAF5536375.1"/>
    </source>
</evidence>
<name>A0A8H5IIB7_9HYPO</name>
<evidence type="ECO:0000313" key="3">
    <source>
        <dbReference type="Proteomes" id="UP000582016"/>
    </source>
</evidence>
<accession>A0A8H5IIB7</accession>
<dbReference type="OrthoDB" id="5103968at2759"/>
<evidence type="ECO:0000256" key="1">
    <source>
        <dbReference type="SAM" id="MobiDB-lite"/>
    </source>
</evidence>
<keyword evidence="3" id="KW-1185">Reference proteome</keyword>
<dbReference type="EMBL" id="JAAOAQ010000711">
    <property type="protein sequence ID" value="KAF5536375.1"/>
    <property type="molecule type" value="Genomic_DNA"/>
</dbReference>
<protein>
    <submittedName>
        <fullName evidence="2">Uncharacterized protein</fullName>
    </submittedName>
</protein>
<dbReference type="Proteomes" id="UP000582016">
    <property type="component" value="Unassembled WGS sequence"/>
</dbReference>
<sequence length="177" mass="18362">MPPRRTPRNSSGQFAPAEDAVADYKVNVQAKAGQSSRNAIGAAENALLLAEVVKTLITPGASTDQHEKARSIIASMGDLKGPTTSLNIITADHVPESESPQLGSAIRAAYSSGGSATTGSRFNDNPIPIDLTQSPSNRKRRATKTANPKPDSGEDLLGALNEPATTPLSAIAVVPRP</sequence>
<organism evidence="2 3">
    <name type="scientific">Fusarium phyllophilum</name>
    <dbReference type="NCBI Taxonomy" id="47803"/>
    <lineage>
        <taxon>Eukaryota</taxon>
        <taxon>Fungi</taxon>
        <taxon>Dikarya</taxon>
        <taxon>Ascomycota</taxon>
        <taxon>Pezizomycotina</taxon>
        <taxon>Sordariomycetes</taxon>
        <taxon>Hypocreomycetidae</taxon>
        <taxon>Hypocreales</taxon>
        <taxon>Nectriaceae</taxon>
        <taxon>Fusarium</taxon>
        <taxon>Fusarium fujikuroi species complex</taxon>
    </lineage>
</organism>
<feature type="region of interest" description="Disordered" evidence="1">
    <location>
        <begin position="109"/>
        <end position="177"/>
    </location>
</feature>
<reference evidence="2 3" key="1">
    <citation type="submission" date="2020-05" db="EMBL/GenBank/DDBJ databases">
        <title>Identification and distribution of gene clusters putatively required for synthesis of sphingolipid metabolism inhibitors in phylogenetically diverse species of the filamentous fungus Fusarium.</title>
        <authorList>
            <person name="Kim H.-S."/>
            <person name="Busman M."/>
            <person name="Brown D.W."/>
            <person name="Divon H."/>
            <person name="Uhlig S."/>
            <person name="Proctor R.H."/>
        </authorList>
    </citation>
    <scope>NUCLEOTIDE SEQUENCE [LARGE SCALE GENOMIC DNA]</scope>
    <source>
        <strain evidence="2 3">NRRL 13617</strain>
    </source>
</reference>